<gene>
    <name evidence="1" type="ORF">CFIO01_02244</name>
</gene>
<evidence type="ECO:0000313" key="2">
    <source>
        <dbReference type="Proteomes" id="UP000020467"/>
    </source>
</evidence>
<dbReference type="EMBL" id="JARH01000022">
    <property type="protein sequence ID" value="EXF86185.1"/>
    <property type="molecule type" value="Genomic_DNA"/>
</dbReference>
<dbReference type="Proteomes" id="UP000020467">
    <property type="component" value="Unassembled WGS sequence"/>
</dbReference>
<proteinExistence type="predicted"/>
<comment type="caution">
    <text evidence="1">The sequence shown here is derived from an EMBL/GenBank/DDBJ whole genome shotgun (WGS) entry which is preliminary data.</text>
</comment>
<dbReference type="AlphaFoldDB" id="A0A010RBZ5"/>
<reference evidence="1 2" key="1">
    <citation type="submission" date="2014-02" db="EMBL/GenBank/DDBJ databases">
        <title>The genome sequence of Colletotrichum fioriniae PJ7.</title>
        <authorList>
            <person name="Baroncelli R."/>
            <person name="Thon M.R."/>
        </authorList>
    </citation>
    <scope>NUCLEOTIDE SEQUENCE [LARGE SCALE GENOMIC DNA]</scope>
    <source>
        <strain evidence="1 2">PJ7</strain>
    </source>
</reference>
<dbReference type="HOGENOM" id="CLU_1786685_0_0_1"/>
<organism evidence="1 2">
    <name type="scientific">Colletotrichum fioriniae PJ7</name>
    <dbReference type="NCBI Taxonomy" id="1445577"/>
    <lineage>
        <taxon>Eukaryota</taxon>
        <taxon>Fungi</taxon>
        <taxon>Dikarya</taxon>
        <taxon>Ascomycota</taxon>
        <taxon>Pezizomycotina</taxon>
        <taxon>Sordariomycetes</taxon>
        <taxon>Hypocreomycetidae</taxon>
        <taxon>Glomerellales</taxon>
        <taxon>Glomerellaceae</taxon>
        <taxon>Colletotrichum</taxon>
        <taxon>Colletotrichum acutatum species complex</taxon>
    </lineage>
</organism>
<accession>A0A010RBZ5</accession>
<sequence length="145" mass="15991">MPPEGYFEHAEEALRHANLAISTMSILDHGMWDDAEPLITVLETSLEKARNFKTVIDRVVKERVLVSLLPPIQLMVNLITNEDKLKLFLERSIAAMDAIHGPPQAATKNNICLDGAPAYDPEASLLLKDLLARLRSANKAPEAAP</sequence>
<evidence type="ECO:0000313" key="1">
    <source>
        <dbReference type="EMBL" id="EXF86185.1"/>
    </source>
</evidence>
<dbReference type="KEGG" id="cfj:CFIO01_02244"/>
<name>A0A010RBZ5_9PEZI</name>
<protein>
    <submittedName>
        <fullName evidence="1">Uncharacterized protein</fullName>
    </submittedName>
</protein>
<dbReference type="OrthoDB" id="10501408at2759"/>
<keyword evidence="2" id="KW-1185">Reference proteome</keyword>